<dbReference type="AlphaFoldDB" id="A0AAV0WTC7"/>
<accession>A0AAV0WTC7</accession>
<gene>
    <name evidence="1" type="ORF">MEUPH1_LOCUS14209</name>
</gene>
<keyword evidence="2" id="KW-1185">Reference proteome</keyword>
<sequence length="263" mass="31267">MINAYRLCQEAGYINKVNKNYGQSKHFFDYSHKIAKKSIELAKDDPNKLNSILLSCLQYPKQLLSDNFIDHIISKLTNIKNGFVQLSIGKYYLNREKDYEKAKTYFSRGKVYGNFNSSLQLIKVECLLQSVHEFPYVRTLNEMYNDFQDPKRRVNILIHILIYYNFCENNPKEMMRYLKLYIDQDIEDASKKRHLIYARSLLNLGRFLEPNDFLNVLSANVKELINNTWDEEEKKMIENTFDRLNKILLLNIQNNNFDDDNNL</sequence>
<dbReference type="Proteomes" id="UP001160148">
    <property type="component" value="Unassembled WGS sequence"/>
</dbReference>
<protein>
    <submittedName>
        <fullName evidence="1">Uncharacterized protein</fullName>
    </submittedName>
</protein>
<organism evidence="1 2">
    <name type="scientific">Macrosiphum euphorbiae</name>
    <name type="common">potato aphid</name>
    <dbReference type="NCBI Taxonomy" id="13131"/>
    <lineage>
        <taxon>Eukaryota</taxon>
        <taxon>Metazoa</taxon>
        <taxon>Ecdysozoa</taxon>
        <taxon>Arthropoda</taxon>
        <taxon>Hexapoda</taxon>
        <taxon>Insecta</taxon>
        <taxon>Pterygota</taxon>
        <taxon>Neoptera</taxon>
        <taxon>Paraneoptera</taxon>
        <taxon>Hemiptera</taxon>
        <taxon>Sternorrhyncha</taxon>
        <taxon>Aphidomorpha</taxon>
        <taxon>Aphidoidea</taxon>
        <taxon>Aphididae</taxon>
        <taxon>Macrosiphini</taxon>
        <taxon>Macrosiphum</taxon>
    </lineage>
</organism>
<reference evidence="1 2" key="1">
    <citation type="submission" date="2023-01" db="EMBL/GenBank/DDBJ databases">
        <authorList>
            <person name="Whitehead M."/>
        </authorList>
    </citation>
    <scope>NUCLEOTIDE SEQUENCE [LARGE SCALE GENOMIC DNA]</scope>
</reference>
<evidence type="ECO:0000313" key="1">
    <source>
        <dbReference type="EMBL" id="CAI6358721.1"/>
    </source>
</evidence>
<name>A0AAV0WTC7_9HEMI</name>
<dbReference type="EMBL" id="CARXXK010000002">
    <property type="protein sequence ID" value="CAI6358721.1"/>
    <property type="molecule type" value="Genomic_DNA"/>
</dbReference>
<evidence type="ECO:0000313" key="2">
    <source>
        <dbReference type="Proteomes" id="UP001160148"/>
    </source>
</evidence>
<comment type="caution">
    <text evidence="1">The sequence shown here is derived from an EMBL/GenBank/DDBJ whole genome shotgun (WGS) entry which is preliminary data.</text>
</comment>
<proteinExistence type="predicted"/>